<dbReference type="NCBIfam" id="NF009762">
    <property type="entry name" value="PRK13263.1"/>
    <property type="match status" value="1"/>
</dbReference>
<name>A0A7H0GGD8_9BURK</name>
<dbReference type="CDD" id="cd00571">
    <property type="entry name" value="UreE"/>
    <property type="match status" value="1"/>
</dbReference>
<evidence type="ECO:0000256" key="2">
    <source>
        <dbReference type="ARBA" id="ARBA00022490"/>
    </source>
</evidence>
<keyword evidence="4 5" id="KW-0143">Chaperone</keyword>
<feature type="compositionally biased region" description="Basic residues" evidence="6">
    <location>
        <begin position="160"/>
        <end position="177"/>
    </location>
</feature>
<dbReference type="SUPFAM" id="SSF69737">
    <property type="entry name" value="Urease metallochaperone UreE, C-terminal domain"/>
    <property type="match status" value="1"/>
</dbReference>
<dbReference type="Pfam" id="PF02814">
    <property type="entry name" value="UreE_N"/>
    <property type="match status" value="1"/>
</dbReference>
<evidence type="ECO:0000256" key="1">
    <source>
        <dbReference type="ARBA" id="ARBA00004496"/>
    </source>
</evidence>
<dbReference type="InterPro" id="IPR004029">
    <property type="entry name" value="UreE_N"/>
</dbReference>
<dbReference type="InterPro" id="IPR036118">
    <property type="entry name" value="UreE_N_sf"/>
</dbReference>
<gene>
    <name evidence="5 8" type="primary">ureE</name>
    <name evidence="8" type="ORF">H9K75_13495</name>
</gene>
<dbReference type="Pfam" id="PF05194">
    <property type="entry name" value="UreE_C"/>
    <property type="match status" value="1"/>
</dbReference>
<keyword evidence="3 5" id="KW-0533">Nickel</keyword>
<dbReference type="AlphaFoldDB" id="A0A7H0GGD8"/>
<dbReference type="EMBL" id="CP060783">
    <property type="protein sequence ID" value="QNP47354.1"/>
    <property type="molecule type" value="Genomic_DNA"/>
</dbReference>
<dbReference type="PIRSF" id="PIRSF036402">
    <property type="entry name" value="Ureas_acces_UreE"/>
    <property type="match status" value="1"/>
</dbReference>
<organism evidence="8 9">
    <name type="scientific">Diaphorobacter aerolatus</name>
    <dbReference type="NCBI Taxonomy" id="1288495"/>
    <lineage>
        <taxon>Bacteria</taxon>
        <taxon>Pseudomonadati</taxon>
        <taxon>Pseudomonadota</taxon>
        <taxon>Betaproteobacteria</taxon>
        <taxon>Burkholderiales</taxon>
        <taxon>Comamonadaceae</taxon>
        <taxon>Diaphorobacter</taxon>
    </lineage>
</organism>
<evidence type="ECO:0000313" key="8">
    <source>
        <dbReference type="EMBL" id="QNP47354.1"/>
    </source>
</evidence>
<dbReference type="GO" id="GO:0019627">
    <property type="term" value="P:urea metabolic process"/>
    <property type="evidence" value="ECO:0007669"/>
    <property type="project" value="InterPro"/>
</dbReference>
<evidence type="ECO:0000256" key="5">
    <source>
        <dbReference type="HAMAP-Rule" id="MF_00822"/>
    </source>
</evidence>
<feature type="domain" description="UreE urease accessory N-terminal" evidence="7">
    <location>
        <begin position="7"/>
        <end position="71"/>
    </location>
</feature>
<evidence type="ECO:0000313" key="9">
    <source>
        <dbReference type="Proteomes" id="UP000516028"/>
    </source>
</evidence>
<dbReference type="Gene3D" id="2.60.260.20">
    <property type="entry name" value="Urease metallochaperone UreE, N-terminal domain"/>
    <property type="match status" value="1"/>
</dbReference>
<dbReference type="GO" id="GO:0016151">
    <property type="term" value="F:nickel cation binding"/>
    <property type="evidence" value="ECO:0007669"/>
    <property type="project" value="UniProtKB-UniRule"/>
</dbReference>
<dbReference type="KEGG" id="daer:H9K75_13495"/>
<keyword evidence="9" id="KW-1185">Reference proteome</keyword>
<protein>
    <recommendedName>
        <fullName evidence="5">Urease accessory protein UreE</fullName>
    </recommendedName>
</protein>
<dbReference type="InterPro" id="IPR007864">
    <property type="entry name" value="UreE_C_dom"/>
</dbReference>
<evidence type="ECO:0000259" key="7">
    <source>
        <dbReference type="SMART" id="SM00988"/>
    </source>
</evidence>
<dbReference type="GO" id="GO:0065003">
    <property type="term" value="P:protein-containing complex assembly"/>
    <property type="evidence" value="ECO:0007669"/>
    <property type="project" value="InterPro"/>
</dbReference>
<sequence length="177" mass="19313">MIQMNKLLAKGAGLSQVLLKRAASVELDWDVRQKSRFAATDSTGRELAIFLPRGQAVRGGDVLVGEDGSLVRVIAAPQKVLHIGWCRQHGTAFDLTRAAYHLGNRHVPIELQADHLKIEPDHVLAGMLRSMHLIVTEAEMPFEPEGGAYGGHVTHDGHGGHHGHSHGAHEGHHHHDH</sequence>
<proteinExistence type="inferred from homology"/>
<dbReference type="NCBIfam" id="NF009751">
    <property type="entry name" value="PRK13261.1-1"/>
    <property type="match status" value="1"/>
</dbReference>
<dbReference type="GO" id="GO:0051082">
    <property type="term" value="F:unfolded protein binding"/>
    <property type="evidence" value="ECO:0007669"/>
    <property type="project" value="UniProtKB-UniRule"/>
</dbReference>
<dbReference type="Gene3D" id="3.30.70.790">
    <property type="entry name" value="UreE, C-terminal domain"/>
    <property type="match status" value="1"/>
</dbReference>
<keyword evidence="2 5" id="KW-0963">Cytoplasm</keyword>
<comment type="function">
    <text evidence="5">Involved in urease metallocenter assembly. Binds nickel. Probably functions as a nickel donor during metallocenter assembly.</text>
</comment>
<accession>A0A7H0GGD8</accession>
<reference evidence="8 9" key="1">
    <citation type="submission" date="2020-08" db="EMBL/GenBank/DDBJ databases">
        <title>Genome sequence of Diaphorobacter aerolatus KACC 16536T.</title>
        <authorList>
            <person name="Hyun D.-W."/>
            <person name="Bae J.-W."/>
        </authorList>
    </citation>
    <scope>NUCLEOTIDE SEQUENCE [LARGE SCALE GENOMIC DNA]</scope>
    <source>
        <strain evidence="8 9">KACC 16536</strain>
    </source>
</reference>
<comment type="similarity">
    <text evidence="5">Belongs to the UreE family.</text>
</comment>
<dbReference type="HAMAP" id="MF_00822">
    <property type="entry name" value="UreE"/>
    <property type="match status" value="1"/>
</dbReference>
<evidence type="ECO:0000256" key="3">
    <source>
        <dbReference type="ARBA" id="ARBA00022596"/>
    </source>
</evidence>
<evidence type="ECO:0000256" key="4">
    <source>
        <dbReference type="ARBA" id="ARBA00023186"/>
    </source>
</evidence>
<feature type="region of interest" description="Disordered" evidence="6">
    <location>
        <begin position="145"/>
        <end position="177"/>
    </location>
</feature>
<dbReference type="GO" id="GO:0006457">
    <property type="term" value="P:protein folding"/>
    <property type="evidence" value="ECO:0007669"/>
    <property type="project" value="InterPro"/>
</dbReference>
<evidence type="ECO:0000256" key="6">
    <source>
        <dbReference type="SAM" id="MobiDB-lite"/>
    </source>
</evidence>
<dbReference type="Proteomes" id="UP000516028">
    <property type="component" value="Chromosome"/>
</dbReference>
<dbReference type="GO" id="GO:0005737">
    <property type="term" value="C:cytoplasm"/>
    <property type="evidence" value="ECO:0007669"/>
    <property type="project" value="UniProtKB-SubCell"/>
</dbReference>
<dbReference type="RefSeq" id="WP_187723067.1">
    <property type="nucleotide sequence ID" value="NZ_CP060783.1"/>
</dbReference>
<dbReference type="SMART" id="SM00988">
    <property type="entry name" value="UreE_N"/>
    <property type="match status" value="1"/>
</dbReference>
<comment type="subcellular location">
    <subcellularLocation>
        <location evidence="1 5">Cytoplasm</location>
    </subcellularLocation>
</comment>
<dbReference type="SUPFAM" id="SSF69287">
    <property type="entry name" value="Urease metallochaperone UreE, N-terminal domain"/>
    <property type="match status" value="1"/>
</dbReference>
<dbReference type="InterPro" id="IPR012406">
    <property type="entry name" value="UreE"/>
</dbReference>